<keyword evidence="6 11" id="KW-0812">Transmembrane</keyword>
<evidence type="ECO:0000256" key="11">
    <source>
        <dbReference type="SAM" id="Phobius"/>
    </source>
</evidence>
<comment type="caution">
    <text evidence="12">The sequence shown here is derived from an EMBL/GenBank/DDBJ whole genome shotgun (WGS) entry which is preliminary data.</text>
</comment>
<evidence type="ECO:0000256" key="7">
    <source>
        <dbReference type="ARBA" id="ARBA00022989"/>
    </source>
</evidence>
<feature type="transmembrane region" description="Helical" evidence="11">
    <location>
        <begin position="12"/>
        <end position="29"/>
    </location>
</feature>
<dbReference type="InterPro" id="IPR018024">
    <property type="entry name" value="CbiM"/>
</dbReference>
<dbReference type="EMBL" id="BAFH01000004">
    <property type="protein sequence ID" value="GAB63335.1"/>
    <property type="molecule type" value="Genomic_DNA"/>
</dbReference>
<evidence type="ECO:0000313" key="13">
    <source>
        <dbReference type="Proteomes" id="UP000002985"/>
    </source>
</evidence>
<comment type="subcellular location">
    <subcellularLocation>
        <location evidence="1">Cell membrane</location>
        <topology evidence="1">Multi-pass membrane protein</topology>
    </subcellularLocation>
</comment>
<dbReference type="PANTHER" id="PTHR43627">
    <property type="match status" value="1"/>
</dbReference>
<dbReference type="GO" id="GO:0006824">
    <property type="term" value="P:cobalt ion transport"/>
    <property type="evidence" value="ECO:0007669"/>
    <property type="project" value="UniProtKB-KW"/>
</dbReference>
<dbReference type="STRING" id="247490.KSU1_D0026"/>
<feature type="transmembrane region" description="Helical" evidence="11">
    <location>
        <begin position="111"/>
        <end position="130"/>
    </location>
</feature>
<dbReference type="AlphaFoldDB" id="I3INP0"/>
<evidence type="ECO:0000256" key="1">
    <source>
        <dbReference type="ARBA" id="ARBA00004651"/>
    </source>
</evidence>
<reference evidence="12 13" key="1">
    <citation type="journal article" date="2012" name="FEBS Lett.">
        <title>Anammox organism KSU-1 expresses a NirK-type copper-containing nitrite reductase instead of a NirS-type with cytochrome cd1.</title>
        <authorList>
            <person name="Hira D."/>
            <person name="Toh H."/>
            <person name="Migita C.T."/>
            <person name="Okubo H."/>
            <person name="Nishiyama T."/>
            <person name="Hattori M."/>
            <person name="Furukawa K."/>
            <person name="Fujii T."/>
        </authorList>
    </citation>
    <scope>NUCLEOTIDE SEQUENCE [LARGE SCALE GENOMIC DNA]</scope>
</reference>
<keyword evidence="2" id="KW-0171">Cobalt transport</keyword>
<dbReference type="GO" id="GO:0009236">
    <property type="term" value="P:cobalamin biosynthetic process"/>
    <property type="evidence" value="ECO:0007669"/>
    <property type="project" value="UniProtKB-KW"/>
</dbReference>
<protein>
    <submittedName>
        <fullName evidence="12">Cobalt transporter protein CbiM</fullName>
    </submittedName>
</protein>
<sequence length="231" mass="24773">MHITEGILPPQWVFTWFAVSAPFVGVGIYQVKRKKKTVPGYLPLTGMLGAAVFVFSCFPIPVIALNGMATSHPCGTGMSAVLLGPFVSVFIAAIALLIQALFLAHGGLTTLGGNVFSMGILGSFSGYFAFKTAQRCGLSLFWCGFLAGVISDLFTYFGTSLELGLLVIYKGGSFFRAVAEIFGMFMMTSQGVLCIVEGIVVGFVLVFIYKRRPGILLNLGIIRDDTKPIQV</sequence>
<evidence type="ECO:0000313" key="12">
    <source>
        <dbReference type="EMBL" id="GAB63335.1"/>
    </source>
</evidence>
<evidence type="ECO:0000256" key="4">
    <source>
        <dbReference type="ARBA" id="ARBA00022475"/>
    </source>
</evidence>
<evidence type="ECO:0000256" key="9">
    <source>
        <dbReference type="ARBA" id="ARBA00023136"/>
    </source>
</evidence>
<gene>
    <name evidence="12" type="ORF">KSU1_D0026</name>
</gene>
<keyword evidence="13" id="KW-1185">Reference proteome</keyword>
<keyword evidence="8" id="KW-0406">Ion transport</keyword>
<keyword evidence="3" id="KW-0813">Transport</keyword>
<feature type="transmembrane region" description="Helical" evidence="11">
    <location>
        <begin position="142"/>
        <end position="169"/>
    </location>
</feature>
<feature type="transmembrane region" description="Helical" evidence="11">
    <location>
        <begin position="41"/>
        <end position="68"/>
    </location>
</feature>
<accession>I3INP0</accession>
<keyword evidence="10" id="KW-0170">Cobalt</keyword>
<evidence type="ECO:0000256" key="2">
    <source>
        <dbReference type="ARBA" id="ARBA00022426"/>
    </source>
</evidence>
<keyword evidence="4" id="KW-1003">Cell membrane</keyword>
<dbReference type="InterPro" id="IPR002751">
    <property type="entry name" value="CbiM/NikMN"/>
</dbReference>
<dbReference type="Proteomes" id="UP000002985">
    <property type="component" value="Unassembled WGS sequence"/>
</dbReference>
<dbReference type="NCBIfam" id="NF006184">
    <property type="entry name" value="PRK08319.1"/>
    <property type="match status" value="1"/>
</dbReference>
<evidence type="ECO:0000256" key="10">
    <source>
        <dbReference type="ARBA" id="ARBA00023285"/>
    </source>
</evidence>
<evidence type="ECO:0000256" key="5">
    <source>
        <dbReference type="ARBA" id="ARBA00022573"/>
    </source>
</evidence>
<name>I3INP0_9BACT</name>
<keyword evidence="7 11" id="KW-1133">Transmembrane helix</keyword>
<evidence type="ECO:0000256" key="8">
    <source>
        <dbReference type="ARBA" id="ARBA00023065"/>
    </source>
</evidence>
<proteinExistence type="predicted"/>
<dbReference type="PANTHER" id="PTHR43627:SF1">
    <property type="entry name" value="COBALT TRANSPORT PROTEIN CBIM"/>
    <property type="match status" value="1"/>
</dbReference>
<keyword evidence="9 11" id="KW-0472">Membrane</keyword>
<dbReference type="eggNOG" id="COG0310">
    <property type="taxonomic scope" value="Bacteria"/>
</dbReference>
<feature type="transmembrane region" description="Helical" evidence="11">
    <location>
        <begin position="181"/>
        <end position="209"/>
    </location>
</feature>
<keyword evidence="5" id="KW-0169">Cobalamin biosynthesis</keyword>
<dbReference type="GO" id="GO:0043190">
    <property type="term" value="C:ATP-binding cassette (ABC) transporter complex"/>
    <property type="evidence" value="ECO:0007669"/>
    <property type="project" value="InterPro"/>
</dbReference>
<evidence type="ECO:0000256" key="6">
    <source>
        <dbReference type="ARBA" id="ARBA00022692"/>
    </source>
</evidence>
<dbReference type="Gene3D" id="1.10.1760.20">
    <property type="match status" value="1"/>
</dbReference>
<dbReference type="Pfam" id="PF01891">
    <property type="entry name" value="CbiM"/>
    <property type="match status" value="1"/>
</dbReference>
<evidence type="ECO:0000256" key="3">
    <source>
        <dbReference type="ARBA" id="ARBA00022448"/>
    </source>
</evidence>
<feature type="transmembrane region" description="Helical" evidence="11">
    <location>
        <begin position="80"/>
        <end position="105"/>
    </location>
</feature>
<organism evidence="12 13">
    <name type="scientific">Candidatus Jettenia caeni</name>
    <dbReference type="NCBI Taxonomy" id="247490"/>
    <lineage>
        <taxon>Bacteria</taxon>
        <taxon>Pseudomonadati</taxon>
        <taxon>Planctomycetota</taxon>
        <taxon>Candidatus Brocadiia</taxon>
        <taxon>Candidatus Brocadiales</taxon>
        <taxon>Candidatus Brocadiaceae</taxon>
        <taxon>Candidatus Jettenia</taxon>
    </lineage>
</organism>